<evidence type="ECO:0000313" key="2">
    <source>
        <dbReference type="EMBL" id="KXA96230.1"/>
    </source>
</evidence>
<feature type="region of interest" description="Disordered" evidence="1">
    <location>
        <begin position="50"/>
        <end position="70"/>
    </location>
</feature>
<sequence length="70" mass="8112">MWAKPPKPSIFTWLPGHLICLKENCRRKAYGPVDVFEVGDKEALVLKNKVAREEAPDRGRQPGEKRRKRL</sequence>
<reference evidence="2 3" key="1">
    <citation type="journal article" date="2016" name="Sci. Rep.">
        <title>Metabolic traits of an uncultured archaeal lineage -MSBL1- from brine pools of the Red Sea.</title>
        <authorList>
            <person name="Mwirichia R."/>
            <person name="Alam I."/>
            <person name="Rashid M."/>
            <person name="Vinu M."/>
            <person name="Ba-Alawi W."/>
            <person name="Anthony Kamau A."/>
            <person name="Kamanda Ngugi D."/>
            <person name="Goker M."/>
            <person name="Klenk H.P."/>
            <person name="Bajic V."/>
            <person name="Stingl U."/>
        </authorList>
    </citation>
    <scope>NUCLEOTIDE SEQUENCE [LARGE SCALE GENOMIC DNA]</scope>
    <source>
        <strain evidence="2">SCGC-AAA259I09</strain>
    </source>
</reference>
<dbReference type="Proteomes" id="UP000070463">
    <property type="component" value="Unassembled WGS sequence"/>
</dbReference>
<evidence type="ECO:0000313" key="3">
    <source>
        <dbReference type="Proteomes" id="UP000070463"/>
    </source>
</evidence>
<evidence type="ECO:0000256" key="1">
    <source>
        <dbReference type="SAM" id="MobiDB-lite"/>
    </source>
</evidence>
<comment type="caution">
    <text evidence="2">The sequence shown here is derived from an EMBL/GenBank/DDBJ whole genome shotgun (WGS) entry which is preliminary data.</text>
</comment>
<keyword evidence="3" id="KW-1185">Reference proteome</keyword>
<dbReference type="EMBL" id="LHXR01000097">
    <property type="protein sequence ID" value="KXA96230.1"/>
    <property type="molecule type" value="Genomic_DNA"/>
</dbReference>
<protein>
    <submittedName>
        <fullName evidence="2">Uncharacterized protein</fullName>
    </submittedName>
</protein>
<organism evidence="2 3">
    <name type="scientific">candidate division MSBL1 archaeon SCGC-AAA259I09</name>
    <dbReference type="NCBI Taxonomy" id="1698267"/>
    <lineage>
        <taxon>Archaea</taxon>
        <taxon>Methanobacteriati</taxon>
        <taxon>Methanobacteriota</taxon>
        <taxon>candidate division MSBL1</taxon>
    </lineage>
</organism>
<name>A0A133UPZ0_9EURY</name>
<accession>A0A133UPZ0</accession>
<proteinExistence type="predicted"/>
<feature type="compositionally biased region" description="Basic and acidic residues" evidence="1">
    <location>
        <begin position="50"/>
        <end position="64"/>
    </location>
</feature>
<gene>
    <name evidence="2" type="ORF">AKJ37_05760</name>
</gene>
<dbReference type="AlphaFoldDB" id="A0A133UPZ0"/>